<dbReference type="PANTHER" id="PTHR33053:SF24">
    <property type="entry name" value="TRANSPOSASE DOMAIN-CONTAINING PROTEIN"/>
    <property type="match status" value="1"/>
</dbReference>
<sequence length="775" mass="86782">MASYWTMKRKAKAIVRRQFEAIDCVEEEKLSDGDVGEEMEMMAADMNTDDLVDRAESDTDSDSSDGGAADLGQELTRWAVEENIPHSSLGRLLKILKCHHPSLPADPRTLLKTKRSEVMNVKSKAGGTYYHFGTLASMTATLEAHQSMLSEGMCLELQPELHEYMEDFVQDVNSMERGFQFKGMNLQLKLQAMVCDAPARAFLKCVKGHTGYSGCEKCTQEGEYMNNRVVFPDTNAPLRRDEDFTEKTDEGHHFGTLPLLDFMHLVCLEVMRRLVYLWLKGPLACRLSSRQVYSLSDDLESARAFTPVKFNRRPRALKEVDRWKASEFRQLLLYTGPVLFKAVLNSAVYQHFFLLFVAIFILSNDKLVAAHFDYADSALNVFVRHFRVMYGDMYVSYNVHNLVHLANDVKLHGNLNTFGAFKFENFLKTLKKMVRKPQAPCSQVVKRILEGASTPLPKGDLGLKGEHLNGPLPPMTTDAVQYSAYKTDSFTLKLDRANSYVCIDGKVGRIRNIVKTQKDIWESYAIVVFEDGSTGPITREWFSGHGIPAKIPISIPIIIILIISCPSVEAVSHEVEARPYYADSSDDMEDGMEDRPPACKLINTDHSLKPSSANNSKGGAQPQLHQLKPSCKELSQPQLHAQSKHTHTGTELISLPMLPLGSVADLDSFNAKLQADTNFRNKVIDKLSLSGGKNIKETVWRVCAKLFQQELATKLNWCGRGQKMGLKARPIHHVILDAVLANPAAPSTEAEAEAAIKNWLHLSGDCNGGRQRRNL</sequence>
<feature type="domain" description="DUF4806" evidence="2">
    <location>
        <begin position="658"/>
        <end position="728"/>
    </location>
</feature>
<proteinExistence type="predicted"/>
<accession>A0ABD1JQQ8</accession>
<evidence type="ECO:0000313" key="3">
    <source>
        <dbReference type="EMBL" id="KAL2089217.1"/>
    </source>
</evidence>
<comment type="caution">
    <text evidence="3">The sequence shown here is derived from an EMBL/GenBank/DDBJ whole genome shotgun (WGS) entry which is preliminary data.</text>
</comment>
<keyword evidence="4" id="KW-1185">Reference proteome</keyword>
<name>A0ABD1JQQ8_9TELE</name>
<feature type="region of interest" description="Disordered" evidence="1">
    <location>
        <begin position="582"/>
        <end position="624"/>
    </location>
</feature>
<gene>
    <name evidence="3" type="ORF">ACEWY4_016116</name>
</gene>
<dbReference type="PANTHER" id="PTHR33053">
    <property type="entry name" value="PROTEIN, PUTATIVE-RELATED"/>
    <property type="match status" value="1"/>
</dbReference>
<evidence type="ECO:0000256" key="1">
    <source>
        <dbReference type="SAM" id="MobiDB-lite"/>
    </source>
</evidence>
<dbReference type="Proteomes" id="UP001591681">
    <property type="component" value="Unassembled WGS sequence"/>
</dbReference>
<organism evidence="3 4">
    <name type="scientific">Coilia grayii</name>
    <name type="common">Gray's grenadier anchovy</name>
    <dbReference type="NCBI Taxonomy" id="363190"/>
    <lineage>
        <taxon>Eukaryota</taxon>
        <taxon>Metazoa</taxon>
        <taxon>Chordata</taxon>
        <taxon>Craniata</taxon>
        <taxon>Vertebrata</taxon>
        <taxon>Euteleostomi</taxon>
        <taxon>Actinopterygii</taxon>
        <taxon>Neopterygii</taxon>
        <taxon>Teleostei</taxon>
        <taxon>Clupei</taxon>
        <taxon>Clupeiformes</taxon>
        <taxon>Clupeoidei</taxon>
        <taxon>Engraulidae</taxon>
        <taxon>Coilinae</taxon>
        <taxon>Coilia</taxon>
    </lineage>
</organism>
<dbReference type="Pfam" id="PF16064">
    <property type="entry name" value="DUF4806"/>
    <property type="match status" value="1"/>
</dbReference>
<dbReference type="EMBL" id="JBHFQA010000013">
    <property type="protein sequence ID" value="KAL2089217.1"/>
    <property type="molecule type" value="Genomic_DNA"/>
</dbReference>
<protein>
    <recommendedName>
        <fullName evidence="2">DUF4806 domain-containing protein</fullName>
    </recommendedName>
</protein>
<dbReference type="InterPro" id="IPR032071">
    <property type="entry name" value="DUF4806"/>
</dbReference>
<evidence type="ECO:0000313" key="4">
    <source>
        <dbReference type="Proteomes" id="UP001591681"/>
    </source>
</evidence>
<evidence type="ECO:0000259" key="2">
    <source>
        <dbReference type="Pfam" id="PF16064"/>
    </source>
</evidence>
<reference evidence="3 4" key="1">
    <citation type="submission" date="2024-09" db="EMBL/GenBank/DDBJ databases">
        <title>A chromosome-level genome assembly of Gray's grenadier anchovy, Coilia grayii.</title>
        <authorList>
            <person name="Fu Z."/>
        </authorList>
    </citation>
    <scope>NUCLEOTIDE SEQUENCE [LARGE SCALE GENOMIC DNA]</scope>
    <source>
        <strain evidence="3">G4</strain>
        <tissue evidence="3">Muscle</tissue>
    </source>
</reference>
<feature type="compositionally biased region" description="Polar residues" evidence="1">
    <location>
        <begin position="609"/>
        <end position="618"/>
    </location>
</feature>
<dbReference type="AlphaFoldDB" id="A0ABD1JQQ8"/>